<comment type="caution">
    <text evidence="1">The sequence shown here is derived from an EMBL/GenBank/DDBJ whole genome shotgun (WGS) entry which is preliminary data.</text>
</comment>
<proteinExistence type="predicted"/>
<evidence type="ECO:0000313" key="1">
    <source>
        <dbReference type="EMBL" id="RTQ32852.1"/>
    </source>
</evidence>
<keyword evidence="2" id="KW-1185">Reference proteome</keyword>
<reference evidence="1 2" key="1">
    <citation type="submission" date="2018-12" db="EMBL/GenBank/DDBJ databases">
        <title>The genome of Variovorax gossypii DSM 100435.</title>
        <authorList>
            <person name="Gao J."/>
            <person name="Sun J."/>
        </authorList>
    </citation>
    <scope>NUCLEOTIDE SEQUENCE [LARGE SCALE GENOMIC DNA]</scope>
    <source>
        <strain evidence="1 2">DSM 100435</strain>
    </source>
</reference>
<evidence type="ECO:0000313" key="2">
    <source>
        <dbReference type="Proteomes" id="UP000267418"/>
    </source>
</evidence>
<dbReference type="EMBL" id="RXOE01000005">
    <property type="protein sequence ID" value="RTQ32852.1"/>
    <property type="molecule type" value="Genomic_DNA"/>
</dbReference>
<protein>
    <submittedName>
        <fullName evidence="1">Uncharacterized protein</fullName>
    </submittedName>
</protein>
<dbReference type="OrthoDB" id="7057120at2"/>
<dbReference type="Proteomes" id="UP000267418">
    <property type="component" value="Unassembled WGS sequence"/>
</dbReference>
<dbReference type="AlphaFoldDB" id="A0A3S0J6U3"/>
<dbReference type="RefSeq" id="WP_093307235.1">
    <property type="nucleotide sequence ID" value="NZ_RXOE01000005.1"/>
</dbReference>
<accession>A0A3S0J6U3</accession>
<gene>
    <name evidence="1" type="ORF">EJP69_19250</name>
</gene>
<sequence>MSAPIEIRINPDWADPATRPACKYAPIVVEKIQSVPAIQTMKEVLEKRVNTCRLLATQNDNPHLQGTGWFSFLRAGPSHTPHLRSSSVPVIVISGGNALKLAQDLNADHSLAWHPANLRNEPLYLLVHKLDFRTYQGALSRIMNSFRNMHLIGWDGGKMTGFGAARAAALAFADSLPYRPQQILLMDQDVAQTEGTRHTRPDVQRKVTDLHNQFAKPIVGLGVGYPTRQPVPKPFANVPYPRLKDFASPTQQFVSIKAPFRQRAQSTLHPYLANSNYLKTDDGLYPAFMVAGGEDMLATYELDLIQDDHNDTLRHERIVKKALQGPNDPQNLYWNNARVETLERLFREEKRTPLSLEGVPYTLEGLLLLFTHKGWQAGHPTPESYNNAACIIERIILRYFKISPQGTFGHNEVFQQRKGFIPVV</sequence>
<organism evidence="1 2">
    <name type="scientific">Variovorax gossypii</name>
    <dbReference type="NCBI Taxonomy" id="1679495"/>
    <lineage>
        <taxon>Bacteria</taxon>
        <taxon>Pseudomonadati</taxon>
        <taxon>Pseudomonadota</taxon>
        <taxon>Betaproteobacteria</taxon>
        <taxon>Burkholderiales</taxon>
        <taxon>Comamonadaceae</taxon>
        <taxon>Variovorax</taxon>
    </lineage>
</organism>
<name>A0A3S0J6U3_9BURK</name>